<evidence type="ECO:0000313" key="4">
    <source>
        <dbReference type="EMBL" id="CAB4873583.1"/>
    </source>
</evidence>
<evidence type="ECO:0000313" key="3">
    <source>
        <dbReference type="EMBL" id="CAB4756024.1"/>
    </source>
</evidence>
<dbReference type="EMBL" id="CAFBMV010000002">
    <property type="protein sequence ID" value="CAB4914683.1"/>
    <property type="molecule type" value="Genomic_DNA"/>
</dbReference>
<evidence type="ECO:0000313" key="6">
    <source>
        <dbReference type="EMBL" id="CAB5050898.1"/>
    </source>
</evidence>
<dbReference type="InterPro" id="IPR024775">
    <property type="entry name" value="DinB-like"/>
</dbReference>
<proteinExistence type="predicted"/>
<dbReference type="Gene3D" id="1.20.120.450">
    <property type="entry name" value="dinb family like domain"/>
    <property type="match status" value="1"/>
</dbReference>
<dbReference type="InterPro" id="IPR034660">
    <property type="entry name" value="DinB/YfiT-like"/>
</dbReference>
<protein>
    <submittedName>
        <fullName evidence="4">Unannotated protein</fullName>
    </submittedName>
</protein>
<dbReference type="EMBL" id="CAEZWT010000009">
    <property type="protein sequence ID" value="CAB4660956.1"/>
    <property type="molecule type" value="Genomic_DNA"/>
</dbReference>
<reference evidence="4" key="1">
    <citation type="submission" date="2020-05" db="EMBL/GenBank/DDBJ databases">
        <authorList>
            <person name="Chiriac C."/>
            <person name="Salcher M."/>
            <person name="Ghai R."/>
            <person name="Kavagutti S V."/>
        </authorList>
    </citation>
    <scope>NUCLEOTIDE SEQUENCE</scope>
</reference>
<evidence type="ECO:0000313" key="2">
    <source>
        <dbReference type="EMBL" id="CAB4660956.1"/>
    </source>
</evidence>
<accession>A0A6J7E1E6</accession>
<name>A0A6J7E1E6_9ZZZZ</name>
<dbReference type="EMBL" id="CAEZZC010000016">
    <property type="protein sequence ID" value="CAB4756024.1"/>
    <property type="molecule type" value="Genomic_DNA"/>
</dbReference>
<dbReference type="EMBL" id="CAFBLE010000011">
    <property type="protein sequence ID" value="CAB4873583.1"/>
    <property type="molecule type" value="Genomic_DNA"/>
</dbReference>
<gene>
    <name evidence="2" type="ORF">UFOPK2289_00508</name>
    <name evidence="3" type="ORF">UFOPK2822_01139</name>
    <name evidence="4" type="ORF">UFOPK3346_01181</name>
    <name evidence="5" type="ORF">UFOPK3670_00277</name>
    <name evidence="6" type="ORF">UFOPK4308_00037</name>
</gene>
<evidence type="ECO:0000259" key="1">
    <source>
        <dbReference type="Pfam" id="PF12867"/>
    </source>
</evidence>
<feature type="domain" description="DinB-like" evidence="1">
    <location>
        <begin position="9"/>
        <end position="145"/>
    </location>
</feature>
<organism evidence="4">
    <name type="scientific">freshwater metagenome</name>
    <dbReference type="NCBI Taxonomy" id="449393"/>
    <lineage>
        <taxon>unclassified sequences</taxon>
        <taxon>metagenomes</taxon>
        <taxon>ecological metagenomes</taxon>
    </lineage>
</organism>
<evidence type="ECO:0000313" key="5">
    <source>
        <dbReference type="EMBL" id="CAB4914683.1"/>
    </source>
</evidence>
<dbReference type="SUPFAM" id="SSF109854">
    <property type="entry name" value="DinB/YfiT-like putative metalloenzymes"/>
    <property type="match status" value="1"/>
</dbReference>
<dbReference type="EMBL" id="CAFBQL010000001">
    <property type="protein sequence ID" value="CAB5050898.1"/>
    <property type="molecule type" value="Genomic_DNA"/>
</dbReference>
<sequence length="152" mass="17043">MDHLNEYNSATQYFENLVARLSPADLDKSAIGEWTPRQVIHHLADSEAQSYARLRRLIAEPLGSVIQGYDEGAWAQSTTLGYTVLPIENSLLVFRAVRAASADMIARLNREDLDRYGEHTESGKFTIAMWLKGYTKHPRDHGGQIEKVLAAS</sequence>
<dbReference type="Pfam" id="PF12867">
    <property type="entry name" value="DinB_2"/>
    <property type="match status" value="1"/>
</dbReference>
<dbReference type="AlphaFoldDB" id="A0A6J7E1E6"/>